<dbReference type="GO" id="GO:0012505">
    <property type="term" value="C:endomembrane system"/>
    <property type="evidence" value="ECO:0007669"/>
    <property type="project" value="UniProtKB-SubCell"/>
</dbReference>
<evidence type="ECO:0000259" key="6">
    <source>
        <dbReference type="Pfam" id="PF01602"/>
    </source>
</evidence>
<dbReference type="EMBL" id="MLAK01000552">
    <property type="protein sequence ID" value="OHT12906.1"/>
    <property type="molecule type" value="Genomic_DNA"/>
</dbReference>
<proteinExistence type="inferred from homology"/>
<evidence type="ECO:0000256" key="2">
    <source>
        <dbReference type="ARBA" id="ARBA00006613"/>
    </source>
</evidence>
<protein>
    <submittedName>
        <fullName evidence="7">Adaptin N terminal region family protein</fullName>
    </submittedName>
</protein>
<gene>
    <name evidence="7" type="ORF">TRFO_17053</name>
</gene>
<reference evidence="7" key="1">
    <citation type="submission" date="2016-10" db="EMBL/GenBank/DDBJ databases">
        <authorList>
            <person name="Benchimol M."/>
            <person name="Almeida L.G."/>
            <person name="Vasconcelos A.T."/>
            <person name="Perreira-Neves A."/>
            <person name="Rosa I.A."/>
            <person name="Tasca T."/>
            <person name="Bogo M.R."/>
            <person name="de Souza W."/>
        </authorList>
    </citation>
    <scope>NUCLEOTIDE SEQUENCE [LARGE SCALE GENOMIC DNA]</scope>
    <source>
        <strain evidence="7">K</strain>
    </source>
</reference>
<dbReference type="InterPro" id="IPR011989">
    <property type="entry name" value="ARM-like"/>
</dbReference>
<comment type="subcellular location">
    <subcellularLocation>
        <location evidence="1">Endomembrane system</location>
    </subcellularLocation>
</comment>
<dbReference type="SUPFAM" id="SSF48371">
    <property type="entry name" value="ARM repeat"/>
    <property type="match status" value="1"/>
</dbReference>
<evidence type="ECO:0000313" key="7">
    <source>
        <dbReference type="EMBL" id="OHT12906.1"/>
    </source>
</evidence>
<comment type="caution">
    <text evidence="7">The sequence shown here is derived from an EMBL/GenBank/DDBJ whole genome shotgun (WGS) entry which is preliminary data.</text>
</comment>
<dbReference type="GO" id="GO:0030117">
    <property type="term" value="C:membrane coat"/>
    <property type="evidence" value="ECO:0007669"/>
    <property type="project" value="InterPro"/>
</dbReference>
<name>A0A1J4KP78_9EUKA</name>
<sequence length="697" mass="79403">MNFGRNDILCRKQGGENSCDETNEIEDTYQMITECLLSERITDQTEGMKILLSFMVKGENVSRFFPIVVQVITSENEELRHLAYVYLSHHTESDPDSMLMSVNTFQRSLTDKEPAIRALSLKLLSSIRSTEIIEIVLNAIQISASDESPYVRKEAALSLVKIFEASPHLRDSIIPLVQKLLKDQSIITISGALFAVSRISPDCDALIHPIYRTLCKILTKLDPWGQSTALHILTRYVRRNFIITPSKHNFFIENEENFGLNDPDLDLLFHNARPLLNSITPSVTFAACSLFFYCTNSSMHTIIVKPLIRLIYGDMSTTFSALHAISSFIADNPEPFIPHIRHFFLSNEDIIPIKKMKLTILSQLVRKSNLEVIIREMSQHIYDDNNDISMVAINALGMIATTHGENESLCMKIIVHLLHSKSERVLSQTIKMLCKLFRHSFRNTTSENKSFIGEDEAKKIIEEMALIFNKIINIDTKVALVSLINDKCDIIPHHSHEVLRQLALTFSNQNILVKYQAVLLAAKLYSNKQLIIEDLTRYVLTLGFYDNNIDLRDWSRLLHSLIAAPTQNEEILSYRKLATKFMFPEKPDVVWEERIIKASEVEAGSFSSIFGFTKTHSSQVVAWCDPLKQPKSSLRDESSLGWVDDQGDIDSDLELFFEATKNELDSSDIVIIDQHENEDITSQIETVNSDDINSYFD</sequence>
<feature type="domain" description="Clathrin/coatomer adaptor adaptin-like N-terminal" evidence="6">
    <location>
        <begin position="35"/>
        <end position="562"/>
    </location>
</feature>
<dbReference type="VEuPathDB" id="TrichDB:TRFO_17053"/>
<keyword evidence="3" id="KW-0813">Transport</keyword>
<dbReference type="InterPro" id="IPR016024">
    <property type="entry name" value="ARM-type_fold"/>
</dbReference>
<dbReference type="AlphaFoldDB" id="A0A1J4KP78"/>
<dbReference type="InterPro" id="IPR002553">
    <property type="entry name" value="Clathrin/coatomer_adapt-like_N"/>
</dbReference>
<evidence type="ECO:0000256" key="3">
    <source>
        <dbReference type="ARBA" id="ARBA00022448"/>
    </source>
</evidence>
<evidence type="ECO:0000313" key="8">
    <source>
        <dbReference type="Proteomes" id="UP000179807"/>
    </source>
</evidence>
<dbReference type="GO" id="GO:0016192">
    <property type="term" value="P:vesicle-mediated transport"/>
    <property type="evidence" value="ECO:0007669"/>
    <property type="project" value="InterPro"/>
</dbReference>
<evidence type="ECO:0000256" key="4">
    <source>
        <dbReference type="ARBA" id="ARBA00022927"/>
    </source>
</evidence>
<keyword evidence="8" id="KW-1185">Reference proteome</keyword>
<accession>A0A1J4KP78</accession>
<evidence type="ECO:0000256" key="5">
    <source>
        <dbReference type="ARBA" id="ARBA00023136"/>
    </source>
</evidence>
<dbReference type="Pfam" id="PF01602">
    <property type="entry name" value="Adaptin_N"/>
    <property type="match status" value="1"/>
</dbReference>
<organism evidence="7 8">
    <name type="scientific">Tritrichomonas foetus</name>
    <dbReference type="NCBI Taxonomy" id="1144522"/>
    <lineage>
        <taxon>Eukaryota</taxon>
        <taxon>Metamonada</taxon>
        <taxon>Parabasalia</taxon>
        <taxon>Tritrichomonadida</taxon>
        <taxon>Tritrichomonadidae</taxon>
        <taxon>Tritrichomonas</taxon>
    </lineage>
</organism>
<dbReference type="InterPro" id="IPR026739">
    <property type="entry name" value="AP_beta"/>
</dbReference>
<keyword evidence="5" id="KW-0472">Membrane</keyword>
<dbReference type="GO" id="GO:0006886">
    <property type="term" value="P:intracellular protein transport"/>
    <property type="evidence" value="ECO:0007669"/>
    <property type="project" value="InterPro"/>
</dbReference>
<dbReference type="Proteomes" id="UP000179807">
    <property type="component" value="Unassembled WGS sequence"/>
</dbReference>
<dbReference type="OrthoDB" id="302453at2759"/>
<dbReference type="Gene3D" id="1.25.10.10">
    <property type="entry name" value="Leucine-rich Repeat Variant"/>
    <property type="match status" value="1"/>
</dbReference>
<dbReference type="RefSeq" id="XP_068366042.1">
    <property type="nucleotide sequence ID" value="XM_068499356.1"/>
</dbReference>
<keyword evidence="4" id="KW-0653">Protein transport</keyword>
<comment type="similarity">
    <text evidence="2">Belongs to the adaptor complexes large subunit family.</text>
</comment>
<dbReference type="GeneID" id="94834060"/>
<evidence type="ECO:0000256" key="1">
    <source>
        <dbReference type="ARBA" id="ARBA00004308"/>
    </source>
</evidence>
<dbReference type="PANTHER" id="PTHR11134">
    <property type="entry name" value="ADAPTOR COMPLEX SUBUNIT BETA FAMILY MEMBER"/>
    <property type="match status" value="1"/>
</dbReference>